<keyword evidence="3" id="KW-1185">Reference proteome</keyword>
<name>A0A934SWC4_9BURK</name>
<protein>
    <submittedName>
        <fullName evidence="2">RES family NAD+ phosphorylase</fullName>
    </submittedName>
</protein>
<dbReference type="SMART" id="SM00953">
    <property type="entry name" value="RES"/>
    <property type="match status" value="1"/>
</dbReference>
<evidence type="ECO:0000259" key="1">
    <source>
        <dbReference type="SMART" id="SM00953"/>
    </source>
</evidence>
<accession>A0A934SWC4</accession>
<dbReference type="Proteomes" id="UP000622890">
    <property type="component" value="Unassembled WGS sequence"/>
</dbReference>
<evidence type="ECO:0000313" key="2">
    <source>
        <dbReference type="EMBL" id="MBK4736608.1"/>
    </source>
</evidence>
<sequence length="167" mass="18644">MTRSIWRMGAAVGHYRADDLSGAAAARVGGRYNSIGTAVVYASANAALTVLETLVHLSGSARTRTGNRYLIEIAVPDAVFDARQTLRISDLRRRGYRFWDAVPFTSNAQRVGDRFVMDSKAVLLELPSAILPHKDVPDVNYLINPAHPDFRQLKIVRCERFVYDPRL</sequence>
<reference evidence="2" key="1">
    <citation type="submission" date="2021-01" db="EMBL/GenBank/DDBJ databases">
        <title>Genome sequence of strain Noviherbaspirillum sp. DKR-6.</title>
        <authorList>
            <person name="Chaudhary D.K."/>
        </authorList>
    </citation>
    <scope>NUCLEOTIDE SEQUENCE</scope>
    <source>
        <strain evidence="2">DKR-6</strain>
    </source>
</reference>
<gene>
    <name evidence="2" type="ORF">JJB74_18440</name>
</gene>
<organism evidence="2 3">
    <name type="scientific">Noviherbaspirillum pedocola</name>
    <dbReference type="NCBI Taxonomy" id="2801341"/>
    <lineage>
        <taxon>Bacteria</taxon>
        <taxon>Pseudomonadati</taxon>
        <taxon>Pseudomonadota</taxon>
        <taxon>Betaproteobacteria</taxon>
        <taxon>Burkholderiales</taxon>
        <taxon>Oxalobacteraceae</taxon>
        <taxon>Noviherbaspirillum</taxon>
    </lineage>
</organism>
<proteinExistence type="predicted"/>
<feature type="domain" description="RES" evidence="1">
    <location>
        <begin position="19"/>
        <end position="157"/>
    </location>
</feature>
<evidence type="ECO:0000313" key="3">
    <source>
        <dbReference type="Proteomes" id="UP000622890"/>
    </source>
</evidence>
<comment type="caution">
    <text evidence="2">The sequence shown here is derived from an EMBL/GenBank/DDBJ whole genome shotgun (WGS) entry which is preliminary data.</text>
</comment>
<dbReference type="EMBL" id="JAEPBG010000008">
    <property type="protein sequence ID" value="MBK4736608.1"/>
    <property type="molecule type" value="Genomic_DNA"/>
</dbReference>
<dbReference type="InterPro" id="IPR014914">
    <property type="entry name" value="RES_dom"/>
</dbReference>
<dbReference type="Pfam" id="PF08808">
    <property type="entry name" value="RES"/>
    <property type="match status" value="1"/>
</dbReference>
<dbReference type="AlphaFoldDB" id="A0A934SWC4"/>